<sequence length="306" mass="33613">MFDNGFNPRLHPRGCKLSIFTSSTDHAVYHDCDPGLALDLDFSTAQSTHADDRRPSDADERRPRRGSTHRRSSSSSRSSTCQRAAALFFFFFFWPSSEWSIRSARGPPKHRFTIRVTVPTMSRQAPRRLQHGRRVTRRTLQRPVSAGGGRTSALCTSKLAAVPSRLHFSKLKCGEIGFDAMIARSAAHGARVRQHTRTQDGLRWPPWASGASSTACAGGVCGNCTRSRGRRDDPGELASGPATPRRGVRCGPLPGVNCHDVTTDHVHWRRCESSATCCGCRCGYEPMARTRASSQGGHCPLGSFVY</sequence>
<evidence type="ECO:0000313" key="2">
    <source>
        <dbReference type="EMBL" id="GBP31071.1"/>
    </source>
</evidence>
<name>A0A4C1UX48_EUMVA</name>
<accession>A0A4C1UX48</accession>
<feature type="compositionally biased region" description="Basic and acidic residues" evidence="1">
    <location>
        <begin position="49"/>
        <end position="62"/>
    </location>
</feature>
<evidence type="ECO:0000256" key="1">
    <source>
        <dbReference type="SAM" id="MobiDB-lite"/>
    </source>
</evidence>
<feature type="region of interest" description="Disordered" evidence="1">
    <location>
        <begin position="46"/>
        <end position="78"/>
    </location>
</feature>
<dbReference type="Proteomes" id="UP000299102">
    <property type="component" value="Unassembled WGS sequence"/>
</dbReference>
<keyword evidence="3" id="KW-1185">Reference proteome</keyword>
<gene>
    <name evidence="2" type="ORF">EVAR_77366_1</name>
</gene>
<dbReference type="EMBL" id="BGZK01000241">
    <property type="protein sequence ID" value="GBP31071.1"/>
    <property type="molecule type" value="Genomic_DNA"/>
</dbReference>
<proteinExistence type="predicted"/>
<comment type="caution">
    <text evidence="2">The sequence shown here is derived from an EMBL/GenBank/DDBJ whole genome shotgun (WGS) entry which is preliminary data.</text>
</comment>
<protein>
    <submittedName>
        <fullName evidence="2">Uncharacterized protein</fullName>
    </submittedName>
</protein>
<feature type="compositionally biased region" description="Basic residues" evidence="1">
    <location>
        <begin position="63"/>
        <end position="72"/>
    </location>
</feature>
<evidence type="ECO:0000313" key="3">
    <source>
        <dbReference type="Proteomes" id="UP000299102"/>
    </source>
</evidence>
<dbReference type="AlphaFoldDB" id="A0A4C1UX48"/>
<reference evidence="2 3" key="1">
    <citation type="journal article" date="2019" name="Commun. Biol.">
        <title>The bagworm genome reveals a unique fibroin gene that provides high tensile strength.</title>
        <authorList>
            <person name="Kono N."/>
            <person name="Nakamura H."/>
            <person name="Ohtoshi R."/>
            <person name="Tomita M."/>
            <person name="Numata K."/>
            <person name="Arakawa K."/>
        </authorList>
    </citation>
    <scope>NUCLEOTIDE SEQUENCE [LARGE SCALE GENOMIC DNA]</scope>
</reference>
<organism evidence="2 3">
    <name type="scientific">Eumeta variegata</name>
    <name type="common">Bagworm moth</name>
    <name type="synonym">Eumeta japonica</name>
    <dbReference type="NCBI Taxonomy" id="151549"/>
    <lineage>
        <taxon>Eukaryota</taxon>
        <taxon>Metazoa</taxon>
        <taxon>Ecdysozoa</taxon>
        <taxon>Arthropoda</taxon>
        <taxon>Hexapoda</taxon>
        <taxon>Insecta</taxon>
        <taxon>Pterygota</taxon>
        <taxon>Neoptera</taxon>
        <taxon>Endopterygota</taxon>
        <taxon>Lepidoptera</taxon>
        <taxon>Glossata</taxon>
        <taxon>Ditrysia</taxon>
        <taxon>Tineoidea</taxon>
        <taxon>Psychidae</taxon>
        <taxon>Oiketicinae</taxon>
        <taxon>Eumeta</taxon>
    </lineage>
</organism>